<protein>
    <submittedName>
        <fullName evidence="4">Twitching motility protein PilT</fullName>
    </submittedName>
</protein>
<dbReference type="SUPFAM" id="SSF52540">
    <property type="entry name" value="P-loop containing nucleoside triphosphate hydrolases"/>
    <property type="match status" value="1"/>
</dbReference>
<dbReference type="InterPro" id="IPR050921">
    <property type="entry name" value="T4SS_GSP_E_ATPase"/>
</dbReference>
<accession>A0A7W9W5V7</accession>
<keyword evidence="5" id="KW-1185">Reference proteome</keyword>
<dbReference type="InterPro" id="IPR001482">
    <property type="entry name" value="T2SS/T4SS_dom"/>
</dbReference>
<dbReference type="PROSITE" id="PS00662">
    <property type="entry name" value="T2SP_E"/>
    <property type="match status" value="1"/>
</dbReference>
<dbReference type="CDD" id="cd01131">
    <property type="entry name" value="PilT"/>
    <property type="match status" value="1"/>
</dbReference>
<evidence type="ECO:0000256" key="2">
    <source>
        <dbReference type="SAM" id="MobiDB-lite"/>
    </source>
</evidence>
<dbReference type="NCBIfam" id="TIGR01420">
    <property type="entry name" value="pilT_fam"/>
    <property type="match status" value="1"/>
</dbReference>
<dbReference type="Pfam" id="PF00437">
    <property type="entry name" value="T2SSE"/>
    <property type="match status" value="1"/>
</dbReference>
<comment type="similarity">
    <text evidence="1">Belongs to the GSP E family.</text>
</comment>
<feature type="domain" description="Bacterial type II secretion system protein E" evidence="3">
    <location>
        <begin position="271"/>
        <end position="285"/>
    </location>
</feature>
<dbReference type="Gene3D" id="3.40.50.300">
    <property type="entry name" value="P-loop containing nucleotide triphosphate hydrolases"/>
    <property type="match status" value="1"/>
</dbReference>
<evidence type="ECO:0000256" key="1">
    <source>
        <dbReference type="ARBA" id="ARBA00006611"/>
    </source>
</evidence>
<proteinExistence type="inferred from homology"/>
<evidence type="ECO:0000313" key="4">
    <source>
        <dbReference type="EMBL" id="MBB6049456.1"/>
    </source>
</evidence>
<dbReference type="Gene3D" id="3.30.450.90">
    <property type="match status" value="1"/>
</dbReference>
<feature type="compositionally biased region" description="Acidic residues" evidence="2">
    <location>
        <begin position="1"/>
        <end position="10"/>
    </location>
</feature>
<dbReference type="GO" id="GO:0016887">
    <property type="term" value="F:ATP hydrolysis activity"/>
    <property type="evidence" value="ECO:0007669"/>
    <property type="project" value="InterPro"/>
</dbReference>
<dbReference type="AlphaFoldDB" id="A0A7W9W5V7"/>
<dbReference type="Proteomes" id="UP000520814">
    <property type="component" value="Unassembled WGS sequence"/>
</dbReference>
<organism evidence="4 5">
    <name type="scientific">Armatimonas rosea</name>
    <dbReference type="NCBI Taxonomy" id="685828"/>
    <lineage>
        <taxon>Bacteria</taxon>
        <taxon>Bacillati</taxon>
        <taxon>Armatimonadota</taxon>
        <taxon>Armatimonadia</taxon>
        <taxon>Armatimonadales</taxon>
        <taxon>Armatimonadaceae</taxon>
        <taxon>Armatimonas</taxon>
    </lineage>
</organism>
<dbReference type="GO" id="GO:0005524">
    <property type="term" value="F:ATP binding"/>
    <property type="evidence" value="ECO:0007669"/>
    <property type="project" value="InterPro"/>
</dbReference>
<comment type="caution">
    <text evidence="4">The sequence shown here is derived from an EMBL/GenBank/DDBJ whole genome shotgun (WGS) entry which is preliminary data.</text>
</comment>
<dbReference type="RefSeq" id="WP_246385270.1">
    <property type="nucleotide sequence ID" value="NZ_JACHGW010000001.1"/>
</dbReference>
<reference evidence="4 5" key="1">
    <citation type="submission" date="2020-08" db="EMBL/GenBank/DDBJ databases">
        <title>Genomic Encyclopedia of Type Strains, Phase IV (KMG-IV): sequencing the most valuable type-strain genomes for metagenomic binning, comparative biology and taxonomic classification.</title>
        <authorList>
            <person name="Goeker M."/>
        </authorList>
    </citation>
    <scope>NUCLEOTIDE SEQUENCE [LARGE SCALE GENOMIC DNA]</scope>
    <source>
        <strain evidence="4 5">DSM 23562</strain>
    </source>
</reference>
<dbReference type="InterPro" id="IPR006321">
    <property type="entry name" value="PilT/PilU"/>
</dbReference>
<evidence type="ECO:0000259" key="3">
    <source>
        <dbReference type="PROSITE" id="PS00662"/>
    </source>
</evidence>
<evidence type="ECO:0000313" key="5">
    <source>
        <dbReference type="Proteomes" id="UP000520814"/>
    </source>
</evidence>
<feature type="region of interest" description="Disordered" evidence="2">
    <location>
        <begin position="1"/>
        <end position="27"/>
    </location>
</feature>
<sequence length="430" mass="46866">MNSILPDDDLAPLLPTAGSPRPAATNAPAALDGTQMLRGLLEDGALLMPPGSSHAASLGLESFDDNRSAASSVTPLADTHIDDILRYSQQVKASDIHLTVNLPPMIRVDGKLIPTPWETVTPREAQRLIYDILLSDQIERYERTKELDFSYGVHGVGRFRFNVYRQRGSVGCAMRAIPAKIPSLESLRLPPVLKELTKKHSGVILVTGPTGSGKSTTIASMIDVINAERPVHILTMEDPIEYIHQHKVGMVNQREIGQDSESFANCIRAALREDPDIILVGEMRDKETIAAALTLAETGHLVFGTLHTRSAPATVDRIIDVFPADQQDQIRVMFAGSLQAVVAQQLLPQVGGGRVAAIEIMVATAAIRNLIREGKSHQLLSSIETGAQYGMQQMDKVLAELHRSGMVTMEEAATRCNDRDNFMRHLKGGN</sequence>
<dbReference type="EMBL" id="JACHGW010000001">
    <property type="protein sequence ID" value="MBB6049456.1"/>
    <property type="molecule type" value="Genomic_DNA"/>
</dbReference>
<gene>
    <name evidence="4" type="ORF">HNQ39_001218</name>
</gene>
<dbReference type="InterPro" id="IPR027417">
    <property type="entry name" value="P-loop_NTPase"/>
</dbReference>
<dbReference type="PANTHER" id="PTHR30486">
    <property type="entry name" value="TWITCHING MOTILITY PROTEIN PILT"/>
    <property type="match status" value="1"/>
</dbReference>
<name>A0A7W9W5V7_ARMRO</name>